<keyword evidence="1" id="KW-0472">Membrane</keyword>
<protein>
    <recommendedName>
        <fullName evidence="2">HPP transmembrane region domain-containing protein</fullName>
    </recommendedName>
</protein>
<dbReference type="Proteomes" id="UP000677228">
    <property type="component" value="Unassembled WGS sequence"/>
</dbReference>
<dbReference type="EMBL" id="CAJNOK010023541">
    <property type="protein sequence ID" value="CAF1364376.1"/>
    <property type="molecule type" value="Genomic_DNA"/>
</dbReference>
<dbReference type="InterPro" id="IPR058581">
    <property type="entry name" value="TM_HPP"/>
</dbReference>
<sequence>MEELSNSLYSKEISQNLSQTPVLSPSTLISFHNPVKHAEKQGIHRDIGDEPHNLIKVQEPSRVSVIEFTAVPFNTKQQTSIQQMKESLNHWCNLLALLKTVKNYFYKWRGLNETRPKRLPWHDYLWTWLGAFLGIIVVATLHYYVLEKEALIFITGSFGATATVLFGAPKSSLAQPRNLIGGHLVSAIIGCIVRVMLVKYVPFVACALAVACAIVCMQLTETFHPPGGAVALIAVQIQPLPMAGFLYILIPVLSGSLVMLLIALIVNNLPATRSYPTFWW</sequence>
<evidence type="ECO:0000313" key="3">
    <source>
        <dbReference type="EMBL" id="CAF1364376.1"/>
    </source>
</evidence>
<dbReference type="Pfam" id="PF04982">
    <property type="entry name" value="TM_HPP"/>
    <property type="match status" value="1"/>
</dbReference>
<proteinExistence type="predicted"/>
<dbReference type="InterPro" id="IPR007065">
    <property type="entry name" value="HPP"/>
</dbReference>
<reference evidence="3" key="1">
    <citation type="submission" date="2021-02" db="EMBL/GenBank/DDBJ databases">
        <authorList>
            <person name="Nowell W R."/>
        </authorList>
    </citation>
    <scope>NUCLEOTIDE SEQUENCE</scope>
</reference>
<dbReference type="PANTHER" id="PTHR33741:SF5">
    <property type="entry name" value="TRANSMEMBRANE PROTEIN DDB_G0269096-RELATED"/>
    <property type="match status" value="1"/>
</dbReference>
<feature type="transmembrane region" description="Helical" evidence="1">
    <location>
        <begin position="150"/>
        <end position="168"/>
    </location>
</feature>
<keyword evidence="1" id="KW-1133">Transmembrane helix</keyword>
<dbReference type="AlphaFoldDB" id="A0A8S2F847"/>
<comment type="caution">
    <text evidence="3">The sequence shown here is derived from an EMBL/GenBank/DDBJ whole genome shotgun (WGS) entry which is preliminary data.</text>
</comment>
<accession>A0A8S2F847</accession>
<feature type="transmembrane region" description="Helical" evidence="1">
    <location>
        <begin position="125"/>
        <end position="144"/>
    </location>
</feature>
<dbReference type="EMBL" id="CAJOBA010045195">
    <property type="protein sequence ID" value="CAF4173905.1"/>
    <property type="molecule type" value="Genomic_DNA"/>
</dbReference>
<evidence type="ECO:0000313" key="4">
    <source>
        <dbReference type="EMBL" id="CAF4173905.1"/>
    </source>
</evidence>
<evidence type="ECO:0000256" key="1">
    <source>
        <dbReference type="SAM" id="Phobius"/>
    </source>
</evidence>
<organism evidence="3 5">
    <name type="scientific">Didymodactylos carnosus</name>
    <dbReference type="NCBI Taxonomy" id="1234261"/>
    <lineage>
        <taxon>Eukaryota</taxon>
        <taxon>Metazoa</taxon>
        <taxon>Spiralia</taxon>
        <taxon>Gnathifera</taxon>
        <taxon>Rotifera</taxon>
        <taxon>Eurotatoria</taxon>
        <taxon>Bdelloidea</taxon>
        <taxon>Philodinida</taxon>
        <taxon>Philodinidae</taxon>
        <taxon>Didymodactylos</taxon>
    </lineage>
</organism>
<dbReference type="PANTHER" id="PTHR33741">
    <property type="entry name" value="TRANSMEMBRANE PROTEIN DDB_G0269096-RELATED"/>
    <property type="match status" value="1"/>
</dbReference>
<feature type="transmembrane region" description="Helical" evidence="1">
    <location>
        <begin position="180"/>
        <end position="197"/>
    </location>
</feature>
<dbReference type="Proteomes" id="UP000682733">
    <property type="component" value="Unassembled WGS sequence"/>
</dbReference>
<keyword evidence="1" id="KW-0812">Transmembrane</keyword>
<feature type="transmembrane region" description="Helical" evidence="1">
    <location>
        <begin position="244"/>
        <end position="266"/>
    </location>
</feature>
<gene>
    <name evidence="3" type="ORF">OVA965_LOCUS31382</name>
    <name evidence="4" type="ORF">TMI583_LOCUS32208</name>
</gene>
<feature type="transmembrane region" description="Helical" evidence="1">
    <location>
        <begin position="203"/>
        <end position="223"/>
    </location>
</feature>
<name>A0A8S2F847_9BILA</name>
<feature type="domain" description="HPP transmembrane region" evidence="2">
    <location>
        <begin position="117"/>
        <end position="276"/>
    </location>
</feature>
<evidence type="ECO:0000313" key="5">
    <source>
        <dbReference type="Proteomes" id="UP000677228"/>
    </source>
</evidence>
<evidence type="ECO:0000259" key="2">
    <source>
        <dbReference type="Pfam" id="PF04982"/>
    </source>
</evidence>